<feature type="compositionally biased region" description="Basic residues" evidence="1">
    <location>
        <begin position="109"/>
        <end position="123"/>
    </location>
</feature>
<reference evidence="3" key="1">
    <citation type="submission" date="2024-06" db="EMBL/GenBank/DDBJ databases">
        <title>Draft Genome Sequences of Epichloe bromicola Strains Isolated from Elymus ciliaris.</title>
        <authorList>
            <consortium name="Epichloe bromicola genome sequencing consortium"/>
            <person name="Miura A."/>
            <person name="Imano S."/>
            <person name="Ashida A."/>
            <person name="Sato I."/>
            <person name="Chiba S."/>
            <person name="Tanaka A."/>
            <person name="Camagna M."/>
            <person name="Takemoto D."/>
        </authorList>
    </citation>
    <scope>NUCLEOTIDE SEQUENCE [LARGE SCALE GENOMIC DNA]</scope>
    <source>
        <strain evidence="3">DP</strain>
    </source>
</reference>
<dbReference type="EMBL" id="BAAFGZ010000052">
    <property type="protein sequence ID" value="GAB0133703.1"/>
    <property type="molecule type" value="Genomic_DNA"/>
</dbReference>
<comment type="caution">
    <text evidence="2">The sequence shown here is derived from an EMBL/GenBank/DDBJ whole genome shotgun (WGS) entry which is preliminary data.</text>
</comment>
<feature type="region of interest" description="Disordered" evidence="1">
    <location>
        <begin position="29"/>
        <end position="123"/>
    </location>
</feature>
<evidence type="ECO:0000256" key="1">
    <source>
        <dbReference type="SAM" id="MobiDB-lite"/>
    </source>
</evidence>
<organism evidence="2 3">
    <name type="scientific">Epichloe bromicola</name>
    <dbReference type="NCBI Taxonomy" id="79588"/>
    <lineage>
        <taxon>Eukaryota</taxon>
        <taxon>Fungi</taxon>
        <taxon>Dikarya</taxon>
        <taxon>Ascomycota</taxon>
        <taxon>Pezizomycotina</taxon>
        <taxon>Sordariomycetes</taxon>
        <taxon>Hypocreomycetidae</taxon>
        <taxon>Hypocreales</taxon>
        <taxon>Clavicipitaceae</taxon>
        <taxon>Epichloe</taxon>
    </lineage>
</organism>
<evidence type="ECO:0000313" key="2">
    <source>
        <dbReference type="EMBL" id="GAB0133703.1"/>
    </source>
</evidence>
<name>A0ABQ0CJU0_9HYPO</name>
<proteinExistence type="predicted"/>
<sequence length="244" mass="27302">MTGIKFQPERVECIGNWLANVSATSKRAYADQHENKGTHADAFHRIPTPESQNLSPSKKRRVAQDENDDCDGENDASDDDNVQTPRSQRIPLRASQRSLPPLSTSSTRLSRRSSRRGSPVKKKQALIGLEKPVLLNELYAPKDQLPSDVQMLYQRIRNIAYYHSDYLPLEDRANISSAVGEEIPDCSFKKAIEGNVTGAASSDFNTLQEILFDSHECQKLGRSKLSLNMLVHAPLLKLALKSHH</sequence>
<feature type="compositionally biased region" description="Low complexity" evidence="1">
    <location>
        <begin position="97"/>
        <end position="108"/>
    </location>
</feature>
<protein>
    <submittedName>
        <fullName evidence="2">Uncharacterized protein</fullName>
    </submittedName>
</protein>
<dbReference type="Proteomes" id="UP001562357">
    <property type="component" value="Unassembled WGS sequence"/>
</dbReference>
<keyword evidence="3" id="KW-1185">Reference proteome</keyword>
<accession>A0ABQ0CJU0</accession>
<gene>
    <name evidence="2" type="primary">g2102</name>
    <name evidence="2" type="ORF">EsDP_00002102</name>
</gene>
<evidence type="ECO:0000313" key="3">
    <source>
        <dbReference type="Proteomes" id="UP001562357"/>
    </source>
</evidence>
<feature type="compositionally biased region" description="Basic and acidic residues" evidence="1">
    <location>
        <begin position="29"/>
        <end position="44"/>
    </location>
</feature>
<feature type="compositionally biased region" description="Acidic residues" evidence="1">
    <location>
        <begin position="65"/>
        <end position="81"/>
    </location>
</feature>